<name>A0A0S3S4V3_PHAAN</name>
<feature type="region of interest" description="Disordered" evidence="1">
    <location>
        <begin position="1"/>
        <end position="59"/>
    </location>
</feature>
<dbReference type="Proteomes" id="UP000291084">
    <property type="component" value="Chromosome 5"/>
</dbReference>
<evidence type="ECO:0000313" key="3">
    <source>
        <dbReference type="Proteomes" id="UP000291084"/>
    </source>
</evidence>
<keyword evidence="3" id="KW-1185">Reference proteome</keyword>
<evidence type="ECO:0000313" key="2">
    <source>
        <dbReference type="EMBL" id="BAT87839.1"/>
    </source>
</evidence>
<protein>
    <submittedName>
        <fullName evidence="2">Uncharacterized protein</fullName>
    </submittedName>
</protein>
<feature type="non-terminal residue" evidence="2">
    <location>
        <position position="1"/>
    </location>
</feature>
<dbReference type="AlphaFoldDB" id="A0A0S3S4V3"/>
<accession>A0A0S3S4V3</accession>
<organism evidence="2 3">
    <name type="scientific">Vigna angularis var. angularis</name>
    <dbReference type="NCBI Taxonomy" id="157739"/>
    <lineage>
        <taxon>Eukaryota</taxon>
        <taxon>Viridiplantae</taxon>
        <taxon>Streptophyta</taxon>
        <taxon>Embryophyta</taxon>
        <taxon>Tracheophyta</taxon>
        <taxon>Spermatophyta</taxon>
        <taxon>Magnoliopsida</taxon>
        <taxon>eudicotyledons</taxon>
        <taxon>Gunneridae</taxon>
        <taxon>Pentapetalae</taxon>
        <taxon>rosids</taxon>
        <taxon>fabids</taxon>
        <taxon>Fabales</taxon>
        <taxon>Fabaceae</taxon>
        <taxon>Papilionoideae</taxon>
        <taxon>50 kb inversion clade</taxon>
        <taxon>NPAAA clade</taxon>
        <taxon>indigoferoid/millettioid clade</taxon>
        <taxon>Phaseoleae</taxon>
        <taxon>Vigna</taxon>
    </lineage>
</organism>
<evidence type="ECO:0000256" key="1">
    <source>
        <dbReference type="SAM" id="MobiDB-lite"/>
    </source>
</evidence>
<gene>
    <name evidence="2" type="primary">Vigan.05G125300</name>
    <name evidence="2" type="ORF">VIGAN_05125300</name>
</gene>
<sequence>NQRPKPLRVSGLNKLDLTHQQKSRPGALSVAPGREPLGKSRAWAPHFSRPGASFSQKVAPGRPFFTPRRDQHTKLAPGHFSVQKLALVQSRLGAPQPGGARA</sequence>
<dbReference type="EMBL" id="AP015038">
    <property type="protein sequence ID" value="BAT87839.1"/>
    <property type="molecule type" value="Genomic_DNA"/>
</dbReference>
<proteinExistence type="predicted"/>
<reference evidence="2 3" key="1">
    <citation type="journal article" date="2015" name="Sci. Rep.">
        <title>The power of single molecule real-time sequencing technology in the de novo assembly of a eukaryotic genome.</title>
        <authorList>
            <person name="Sakai H."/>
            <person name="Naito K."/>
            <person name="Ogiso-Tanaka E."/>
            <person name="Takahashi Y."/>
            <person name="Iseki K."/>
            <person name="Muto C."/>
            <person name="Satou K."/>
            <person name="Teruya K."/>
            <person name="Shiroma A."/>
            <person name="Shimoji M."/>
            <person name="Hirano T."/>
            <person name="Itoh T."/>
            <person name="Kaga A."/>
            <person name="Tomooka N."/>
        </authorList>
    </citation>
    <scope>NUCLEOTIDE SEQUENCE [LARGE SCALE GENOMIC DNA]</scope>
    <source>
        <strain evidence="3">cv. Shumari</strain>
    </source>
</reference>